<comment type="similarity">
    <text evidence="1">Belongs to the helicase family. DnaB subfamily.</text>
</comment>
<evidence type="ECO:0000313" key="16">
    <source>
        <dbReference type="EMBL" id="RKN40769.1"/>
    </source>
</evidence>
<proteinExistence type="inferred from homology"/>
<dbReference type="InterPro" id="IPR027417">
    <property type="entry name" value="P-loop_NTPase"/>
</dbReference>
<keyword evidence="5" id="KW-0378">Hydrolase</keyword>
<dbReference type="InterPro" id="IPR007693">
    <property type="entry name" value="DNA_helicase_DnaB-like_N"/>
</dbReference>
<dbReference type="Pfam" id="PF13481">
    <property type="entry name" value="AAA_25"/>
    <property type="match status" value="1"/>
</dbReference>
<evidence type="ECO:0000256" key="14">
    <source>
        <dbReference type="SAM" id="MobiDB-lite"/>
    </source>
</evidence>
<keyword evidence="4" id="KW-0547">Nucleotide-binding</keyword>
<evidence type="ECO:0000259" key="15">
    <source>
        <dbReference type="Pfam" id="PF00772"/>
    </source>
</evidence>
<evidence type="ECO:0000256" key="1">
    <source>
        <dbReference type="ARBA" id="ARBA00008428"/>
    </source>
</evidence>
<evidence type="ECO:0000256" key="12">
    <source>
        <dbReference type="ARBA" id="ARBA00045002"/>
    </source>
</evidence>
<dbReference type="RefSeq" id="WP_120680546.1">
    <property type="nucleotide sequence ID" value="NZ_RBAL01000009.1"/>
</dbReference>
<feature type="region of interest" description="Disordered" evidence="14">
    <location>
        <begin position="1"/>
        <end position="20"/>
    </location>
</feature>
<feature type="domain" description="DNA helicase DnaB-like N-terminal" evidence="15">
    <location>
        <begin position="20"/>
        <end position="121"/>
    </location>
</feature>
<evidence type="ECO:0000256" key="8">
    <source>
        <dbReference type="ARBA" id="ARBA00023125"/>
    </source>
</evidence>
<dbReference type="GO" id="GO:1990077">
    <property type="term" value="C:primosome complex"/>
    <property type="evidence" value="ECO:0007669"/>
    <property type="project" value="UniProtKB-KW"/>
</dbReference>
<dbReference type="AlphaFoldDB" id="A0A3A9YYC4"/>
<dbReference type="SUPFAM" id="SSF48024">
    <property type="entry name" value="N-terminal domain of DnaB helicase"/>
    <property type="match status" value="1"/>
</dbReference>
<keyword evidence="8" id="KW-0238">DNA-binding</keyword>
<gene>
    <name evidence="16" type="ORF">D7294_16895</name>
</gene>
<dbReference type="GO" id="GO:0003677">
    <property type="term" value="F:DNA binding"/>
    <property type="evidence" value="ECO:0007669"/>
    <property type="project" value="UniProtKB-KW"/>
</dbReference>
<evidence type="ECO:0000256" key="11">
    <source>
        <dbReference type="ARBA" id="ARBA00044995"/>
    </source>
</evidence>
<dbReference type="PANTHER" id="PTHR30153:SF2">
    <property type="entry name" value="REPLICATIVE DNA HELICASE"/>
    <property type="match status" value="1"/>
</dbReference>
<protein>
    <recommendedName>
        <fullName evidence="11">Replicative DNA helicase DnaB</fullName>
        <ecNumber evidence="10">5.6.2.3</ecNumber>
    </recommendedName>
    <alternativeName>
        <fullName evidence="12">DNA 5'-3' helicase DnaB</fullName>
    </alternativeName>
</protein>
<evidence type="ECO:0000313" key="17">
    <source>
        <dbReference type="Proteomes" id="UP000272474"/>
    </source>
</evidence>
<comment type="caution">
    <text evidence="16">The sequence shown here is derived from an EMBL/GenBank/DDBJ whole genome shotgun (WGS) entry which is preliminary data.</text>
</comment>
<dbReference type="EC" id="5.6.2.3" evidence="10"/>
<evidence type="ECO:0000256" key="4">
    <source>
        <dbReference type="ARBA" id="ARBA00022741"/>
    </source>
</evidence>
<evidence type="ECO:0000256" key="3">
    <source>
        <dbReference type="ARBA" id="ARBA00022705"/>
    </source>
</evidence>
<dbReference type="EMBL" id="RBAL01000009">
    <property type="protein sequence ID" value="RKN40769.1"/>
    <property type="molecule type" value="Genomic_DNA"/>
</dbReference>
<dbReference type="GO" id="GO:0006269">
    <property type="term" value="P:DNA replication, synthesis of primer"/>
    <property type="evidence" value="ECO:0007669"/>
    <property type="project" value="UniProtKB-KW"/>
</dbReference>
<evidence type="ECO:0000256" key="13">
    <source>
        <dbReference type="ARBA" id="ARBA00048954"/>
    </source>
</evidence>
<keyword evidence="9" id="KW-0413">Isomerase</keyword>
<dbReference type="GO" id="GO:0016787">
    <property type="term" value="F:hydrolase activity"/>
    <property type="evidence" value="ECO:0007669"/>
    <property type="project" value="UniProtKB-KW"/>
</dbReference>
<comment type="catalytic activity">
    <reaction evidence="13">
        <text>ATP + H2O = ADP + phosphate + H(+)</text>
        <dbReference type="Rhea" id="RHEA:13065"/>
        <dbReference type="ChEBI" id="CHEBI:15377"/>
        <dbReference type="ChEBI" id="CHEBI:15378"/>
        <dbReference type="ChEBI" id="CHEBI:30616"/>
        <dbReference type="ChEBI" id="CHEBI:43474"/>
        <dbReference type="ChEBI" id="CHEBI:456216"/>
        <dbReference type="EC" id="5.6.2.3"/>
    </reaction>
</comment>
<keyword evidence="7" id="KW-0067">ATP-binding</keyword>
<evidence type="ECO:0000256" key="7">
    <source>
        <dbReference type="ARBA" id="ARBA00022840"/>
    </source>
</evidence>
<dbReference type="GO" id="GO:0005829">
    <property type="term" value="C:cytosol"/>
    <property type="evidence" value="ECO:0007669"/>
    <property type="project" value="TreeGrafter"/>
</dbReference>
<sequence length="442" mass="49188">MTTEIAWEPALDPAPFERTPPHDPVAEMSVLGACLLSSEACRAVLDFLNPAAFYERRHEDIFNGIGRMHATGQPIDPITLAKHLADSGDLARVGGPGYIHQLARAVPTAANGEYYAEIVEDRYLRRELIKLGTSVVTMGYATDDDTYDLVERAVAMARELRDRGQATDDLPTEDLLDFVQHEDNYDWIVPGLLERGDRLILTASEGGGKSTLLRQIAVCLAAGIHPFDPATYTDPVRVLVLDCENGEPASRRKYRPLLNAAERAKRGLRRGQFHIECRPAGVDLTRPADRAWVMRRVERLMPDVLIVGPVYRLHAGNPNDEELARKVSVVIDEARATAGCAVLMEAHSPHGGPVGPRSLRPLGSSLWMRWPEFGFGLRPVEDEKSAANEPGARGRRVVPWRGMRDERDWPQFVKQGQSWPWESYRPVDADQFTGYSATGAIW</sequence>
<dbReference type="GO" id="GO:0043139">
    <property type="term" value="F:5'-3' DNA helicase activity"/>
    <property type="evidence" value="ECO:0007669"/>
    <property type="project" value="UniProtKB-EC"/>
</dbReference>
<dbReference type="SUPFAM" id="SSF52540">
    <property type="entry name" value="P-loop containing nucleoside triphosphate hydrolases"/>
    <property type="match status" value="1"/>
</dbReference>
<keyword evidence="17" id="KW-1185">Reference proteome</keyword>
<evidence type="ECO:0000256" key="5">
    <source>
        <dbReference type="ARBA" id="ARBA00022801"/>
    </source>
</evidence>
<dbReference type="InterPro" id="IPR036185">
    <property type="entry name" value="DNA_heli_DnaB-like_N_sf"/>
</dbReference>
<dbReference type="GO" id="GO:0005524">
    <property type="term" value="F:ATP binding"/>
    <property type="evidence" value="ECO:0007669"/>
    <property type="project" value="UniProtKB-KW"/>
</dbReference>
<evidence type="ECO:0000256" key="2">
    <source>
        <dbReference type="ARBA" id="ARBA00022515"/>
    </source>
</evidence>
<evidence type="ECO:0000256" key="9">
    <source>
        <dbReference type="ARBA" id="ARBA00023235"/>
    </source>
</evidence>
<name>A0A3A9YYC4_9ACTN</name>
<keyword evidence="6" id="KW-0347">Helicase</keyword>
<dbReference type="Gene3D" id="1.10.860.10">
    <property type="entry name" value="DNAb Helicase, Chain A"/>
    <property type="match status" value="1"/>
</dbReference>
<reference evidence="16 17" key="1">
    <citation type="journal article" date="2014" name="Int. J. Syst. Evol. Microbiol.">
        <title>Streptomyces hoynatensis sp. nov., isolated from deep marine sediment.</title>
        <authorList>
            <person name="Veyisoglu A."/>
            <person name="Sahin N."/>
        </authorList>
    </citation>
    <scope>NUCLEOTIDE SEQUENCE [LARGE SCALE GENOMIC DNA]</scope>
    <source>
        <strain evidence="16 17">KCTC 29097</strain>
    </source>
</reference>
<accession>A0A3A9YYC4</accession>
<keyword evidence="3" id="KW-0235">DNA replication</keyword>
<keyword evidence="2" id="KW-0639">Primosome</keyword>
<evidence type="ECO:0000256" key="10">
    <source>
        <dbReference type="ARBA" id="ARBA00044969"/>
    </source>
</evidence>
<dbReference type="PANTHER" id="PTHR30153">
    <property type="entry name" value="REPLICATIVE DNA HELICASE DNAB"/>
    <property type="match status" value="1"/>
</dbReference>
<dbReference type="FunFam" id="1.10.860.10:FF:000001">
    <property type="entry name" value="Replicative DNA helicase"/>
    <property type="match status" value="1"/>
</dbReference>
<dbReference type="Pfam" id="PF00772">
    <property type="entry name" value="DnaB"/>
    <property type="match status" value="1"/>
</dbReference>
<organism evidence="16 17">
    <name type="scientific">Streptomyces hoynatensis</name>
    <dbReference type="NCBI Taxonomy" id="1141874"/>
    <lineage>
        <taxon>Bacteria</taxon>
        <taxon>Bacillati</taxon>
        <taxon>Actinomycetota</taxon>
        <taxon>Actinomycetes</taxon>
        <taxon>Kitasatosporales</taxon>
        <taxon>Streptomycetaceae</taxon>
        <taxon>Streptomyces</taxon>
    </lineage>
</organism>
<evidence type="ECO:0000256" key="6">
    <source>
        <dbReference type="ARBA" id="ARBA00022806"/>
    </source>
</evidence>
<dbReference type="OrthoDB" id="5150132at2"/>
<dbReference type="Proteomes" id="UP000272474">
    <property type="component" value="Unassembled WGS sequence"/>
</dbReference>
<dbReference type="Gene3D" id="3.40.50.300">
    <property type="entry name" value="P-loop containing nucleotide triphosphate hydrolases"/>
    <property type="match status" value="1"/>
</dbReference>
<dbReference type="InterPro" id="IPR016136">
    <property type="entry name" value="DNA_helicase_N/primase_C"/>
</dbReference>